<keyword evidence="4" id="KW-1185">Reference proteome</keyword>
<dbReference type="InterPro" id="IPR050266">
    <property type="entry name" value="AB_hydrolase_sf"/>
</dbReference>
<comment type="caution">
    <text evidence="3">The sequence shown here is derived from an EMBL/GenBank/DDBJ whole genome shotgun (WGS) entry which is preliminary data.</text>
</comment>
<keyword evidence="1 3" id="KW-0378">Hydrolase</keyword>
<dbReference type="PRINTS" id="PR00111">
    <property type="entry name" value="ABHYDROLASE"/>
</dbReference>
<dbReference type="Pfam" id="PF12697">
    <property type="entry name" value="Abhydrolase_6"/>
    <property type="match status" value="1"/>
</dbReference>
<dbReference type="EMBL" id="JAMQBK010000082">
    <property type="protein sequence ID" value="MCM2374253.1"/>
    <property type="molecule type" value="Genomic_DNA"/>
</dbReference>
<evidence type="ECO:0000256" key="1">
    <source>
        <dbReference type="ARBA" id="ARBA00022801"/>
    </source>
</evidence>
<dbReference type="SUPFAM" id="SSF53474">
    <property type="entry name" value="alpha/beta-Hydrolases"/>
    <property type="match status" value="1"/>
</dbReference>
<reference evidence="3 4" key="1">
    <citation type="journal article" date="2022" name="Syst. Appl. Microbiol.">
        <title>Rhodopirellula aestuarii sp. nov., a novel member of the genus Rhodopirellula isolated from brackish sediments collected in the Tagus River estuary, Portugal.</title>
        <authorList>
            <person name="Vitorino I.R."/>
            <person name="Klimek D."/>
            <person name="Calusinska M."/>
            <person name="Lobo-da-Cunha A."/>
            <person name="Vasconcelos V."/>
            <person name="Lage O.M."/>
        </authorList>
    </citation>
    <scope>NUCLEOTIDE SEQUENCE [LARGE SCALE GENOMIC DNA]</scope>
    <source>
        <strain evidence="3 4">ICT_H3.1</strain>
    </source>
</reference>
<evidence type="ECO:0000259" key="2">
    <source>
        <dbReference type="Pfam" id="PF12697"/>
    </source>
</evidence>
<gene>
    <name evidence="3" type="ORF">NB063_26855</name>
</gene>
<dbReference type="Gene3D" id="3.40.50.1820">
    <property type="entry name" value="alpha/beta hydrolase"/>
    <property type="match status" value="1"/>
</dbReference>
<dbReference type="InterPro" id="IPR000073">
    <property type="entry name" value="AB_hydrolase_1"/>
</dbReference>
<evidence type="ECO:0000313" key="4">
    <source>
        <dbReference type="Proteomes" id="UP001202961"/>
    </source>
</evidence>
<name>A0ABT0UBF9_9BACT</name>
<dbReference type="GO" id="GO:0016787">
    <property type="term" value="F:hydrolase activity"/>
    <property type="evidence" value="ECO:0007669"/>
    <property type="project" value="UniProtKB-KW"/>
</dbReference>
<dbReference type="Proteomes" id="UP001202961">
    <property type="component" value="Unassembled WGS sequence"/>
</dbReference>
<proteinExistence type="predicted"/>
<organism evidence="3 4">
    <name type="scientific">Aporhodopirellula aestuarii</name>
    <dbReference type="NCBI Taxonomy" id="2950107"/>
    <lineage>
        <taxon>Bacteria</taxon>
        <taxon>Pseudomonadati</taxon>
        <taxon>Planctomycetota</taxon>
        <taxon>Planctomycetia</taxon>
        <taxon>Pirellulales</taxon>
        <taxon>Pirellulaceae</taxon>
        <taxon>Aporhodopirellula</taxon>
    </lineage>
</organism>
<accession>A0ABT0UBF9</accession>
<feature type="domain" description="AB hydrolase-1" evidence="2">
    <location>
        <begin position="51"/>
        <end position="217"/>
    </location>
</feature>
<sequence>MKTKLFLVSGWAFGRAALEGVSEQLGAEFDVTCFSSEELLRPGKLAEILPADQECVLAGWSLGGMLALAAAAKLRQGSKLVLIGSTAKFCASDDSPHGVPPAQVRSMAIAFRRQPQQTLANFRRQTALPHPPLPAIWHDQDDWEELLEGLKYLREADLRDVADRLTVPTLVLHGRDDQVISPEAAQDLSRRIQNSELRIHDENGHDLPMRDPQWVAANLLDFWKSDVARPDAG</sequence>
<protein>
    <submittedName>
        <fullName evidence="3">Alpha/beta hydrolase</fullName>
    </submittedName>
</protein>
<evidence type="ECO:0000313" key="3">
    <source>
        <dbReference type="EMBL" id="MCM2374253.1"/>
    </source>
</evidence>
<dbReference type="InterPro" id="IPR029058">
    <property type="entry name" value="AB_hydrolase_fold"/>
</dbReference>
<dbReference type="PANTHER" id="PTHR43798">
    <property type="entry name" value="MONOACYLGLYCEROL LIPASE"/>
    <property type="match status" value="1"/>
</dbReference>
<dbReference type="PANTHER" id="PTHR43798:SF31">
    <property type="entry name" value="AB HYDROLASE SUPERFAMILY PROTEIN YCLE"/>
    <property type="match status" value="1"/>
</dbReference>
<dbReference type="RefSeq" id="WP_250932142.1">
    <property type="nucleotide sequence ID" value="NZ_JAMQBK010000082.1"/>
</dbReference>